<keyword evidence="12" id="KW-0325">Glycoprotein</keyword>
<reference evidence="23" key="1">
    <citation type="submission" date="2025-08" db="UniProtKB">
        <authorList>
            <consortium name="RefSeq"/>
        </authorList>
    </citation>
    <scope>IDENTIFICATION</scope>
    <source>
        <tissue evidence="23">Blood</tissue>
    </source>
</reference>
<evidence type="ECO:0000259" key="21">
    <source>
        <dbReference type="PROSITE" id="PS50853"/>
    </source>
</evidence>
<dbReference type="InterPro" id="IPR029021">
    <property type="entry name" value="Prot-tyrosine_phosphatase-like"/>
</dbReference>
<dbReference type="GeneID" id="103548237"/>
<feature type="region of interest" description="Disordered" evidence="15">
    <location>
        <begin position="684"/>
        <end position="730"/>
    </location>
</feature>
<keyword evidence="6" id="KW-0677">Repeat</keyword>
<comment type="similarity">
    <text evidence="2">Belongs to the protein-tyrosine phosphatase family. Receptor class 2B subfamily.</text>
</comment>
<feature type="domain" description="Ig-like" evidence="20">
    <location>
        <begin position="68"/>
        <end position="159"/>
    </location>
</feature>
<name>A0ABM4LY43_EQUPR</name>
<keyword evidence="9 16" id="KW-1133">Transmembrane helix</keyword>
<keyword evidence="8" id="KW-0904">Protein phosphatase</keyword>
<evidence type="ECO:0000259" key="19">
    <source>
        <dbReference type="PROSITE" id="PS50060"/>
    </source>
</evidence>
<dbReference type="CDD" id="cd14634">
    <property type="entry name" value="R-PTPc-T-2"/>
    <property type="match status" value="1"/>
</dbReference>
<feature type="domain" description="Tyrosine-protein phosphatase" evidence="17">
    <location>
        <begin position="782"/>
        <end position="1056"/>
    </location>
</feature>
<evidence type="ECO:0000256" key="8">
    <source>
        <dbReference type="ARBA" id="ARBA00022912"/>
    </source>
</evidence>
<dbReference type="InterPro" id="IPR003961">
    <property type="entry name" value="FN3_dom"/>
</dbReference>
<evidence type="ECO:0000256" key="2">
    <source>
        <dbReference type="ARBA" id="ARBA00006396"/>
    </source>
</evidence>
<dbReference type="Pfam" id="PF00102">
    <property type="entry name" value="Y_phosphatase"/>
    <property type="match status" value="2"/>
</dbReference>
<accession>A0ABM4LY43</accession>
<dbReference type="Gene3D" id="2.60.40.10">
    <property type="entry name" value="Immunoglobulins"/>
    <property type="match status" value="4"/>
</dbReference>
<gene>
    <name evidence="23" type="primary">PTPRT</name>
</gene>
<evidence type="ECO:0000256" key="13">
    <source>
        <dbReference type="ARBA" id="ARBA00023319"/>
    </source>
</evidence>
<protein>
    <recommendedName>
        <fullName evidence="3">protein-tyrosine-phosphatase</fullName>
        <ecNumber evidence="3">3.1.3.48</ecNumber>
    </recommendedName>
</protein>
<keyword evidence="5" id="KW-0732">Signal</keyword>
<dbReference type="PRINTS" id="PR00700">
    <property type="entry name" value="PRTYPHPHTASE"/>
</dbReference>
<dbReference type="SUPFAM" id="SSF52799">
    <property type="entry name" value="(Phosphotyrosine protein) phosphatases II"/>
    <property type="match status" value="2"/>
</dbReference>
<dbReference type="Pfam" id="PF23144">
    <property type="entry name" value="Fn3_PTPRU"/>
    <property type="match status" value="1"/>
</dbReference>
<dbReference type="PROSITE" id="PS50055">
    <property type="entry name" value="TYR_PHOSPHATASE_PTP"/>
    <property type="match status" value="2"/>
</dbReference>
<evidence type="ECO:0000256" key="16">
    <source>
        <dbReference type="SAM" id="Phobius"/>
    </source>
</evidence>
<dbReference type="InterPro" id="IPR003595">
    <property type="entry name" value="Tyr_Pase_cat"/>
</dbReference>
<evidence type="ECO:0000256" key="9">
    <source>
        <dbReference type="ARBA" id="ARBA00022989"/>
    </source>
</evidence>
<dbReference type="InterPro" id="IPR036179">
    <property type="entry name" value="Ig-like_dom_sf"/>
</dbReference>
<feature type="domain" description="Fibronectin type-III" evidence="21">
    <location>
        <begin position="166"/>
        <end position="259"/>
    </location>
</feature>
<evidence type="ECO:0000256" key="1">
    <source>
        <dbReference type="ARBA" id="ARBA00004479"/>
    </source>
</evidence>
<feature type="compositionally biased region" description="Polar residues" evidence="15">
    <location>
        <begin position="703"/>
        <end position="721"/>
    </location>
</feature>
<evidence type="ECO:0000259" key="20">
    <source>
        <dbReference type="PROSITE" id="PS50835"/>
    </source>
</evidence>
<proteinExistence type="inferred from homology"/>
<feature type="domain" description="Tyrosine specific protein phosphatases" evidence="18">
    <location>
        <begin position="976"/>
        <end position="1047"/>
    </location>
</feature>
<keyword evidence="7" id="KW-0378">Hydrolase</keyword>
<evidence type="ECO:0000256" key="7">
    <source>
        <dbReference type="ARBA" id="ARBA00022801"/>
    </source>
</evidence>
<evidence type="ECO:0000256" key="11">
    <source>
        <dbReference type="ARBA" id="ARBA00023157"/>
    </source>
</evidence>
<dbReference type="InterPro" id="IPR013783">
    <property type="entry name" value="Ig-like_fold"/>
</dbReference>
<keyword evidence="11" id="KW-1015">Disulfide bond</keyword>
<keyword evidence="23" id="KW-0675">Receptor</keyword>
<dbReference type="InterPro" id="IPR057598">
    <property type="entry name" value="Fn3_PTPRU"/>
</dbReference>
<keyword evidence="13" id="KW-0393">Immunoglobulin domain</keyword>
<evidence type="ECO:0000256" key="10">
    <source>
        <dbReference type="ARBA" id="ARBA00023136"/>
    </source>
</evidence>
<evidence type="ECO:0000256" key="3">
    <source>
        <dbReference type="ARBA" id="ARBA00013064"/>
    </source>
</evidence>
<comment type="subcellular location">
    <subcellularLocation>
        <location evidence="1">Membrane</location>
        <topology evidence="1">Single-pass type I membrane protein</topology>
    </subcellularLocation>
</comment>
<evidence type="ECO:0000313" key="22">
    <source>
        <dbReference type="Proteomes" id="UP001652662"/>
    </source>
</evidence>
<dbReference type="RefSeq" id="XP_070445364.1">
    <property type="nucleotide sequence ID" value="XM_070589263.1"/>
</dbReference>
<dbReference type="PROSITE" id="PS00383">
    <property type="entry name" value="TYR_PHOSPHATASE_1"/>
    <property type="match status" value="2"/>
</dbReference>
<dbReference type="CDD" id="cd14630">
    <property type="entry name" value="R-PTPc-T-1"/>
    <property type="match status" value="1"/>
</dbReference>
<dbReference type="InterPro" id="IPR036116">
    <property type="entry name" value="FN3_sf"/>
</dbReference>
<dbReference type="SMART" id="SM00194">
    <property type="entry name" value="PTPc"/>
    <property type="match status" value="2"/>
</dbReference>
<dbReference type="CDD" id="cd00063">
    <property type="entry name" value="FN3"/>
    <property type="match status" value="3"/>
</dbReference>
<feature type="domain" description="Fibronectin type-III" evidence="21">
    <location>
        <begin position="264"/>
        <end position="358"/>
    </location>
</feature>
<feature type="transmembrane region" description="Helical" evidence="16">
    <location>
        <begin position="641"/>
        <end position="662"/>
    </location>
</feature>
<evidence type="ECO:0000313" key="23">
    <source>
        <dbReference type="RefSeq" id="XP_070445364.1"/>
    </source>
</evidence>
<evidence type="ECO:0000256" key="15">
    <source>
        <dbReference type="SAM" id="MobiDB-lite"/>
    </source>
</evidence>
<dbReference type="PROSITE" id="PS50060">
    <property type="entry name" value="MAM_2"/>
    <property type="match status" value="1"/>
</dbReference>
<organism evidence="22 23">
    <name type="scientific">Equus przewalskii</name>
    <name type="common">Przewalski's horse</name>
    <name type="synonym">Equus caballus przewalskii</name>
    <dbReference type="NCBI Taxonomy" id="9798"/>
    <lineage>
        <taxon>Eukaryota</taxon>
        <taxon>Metazoa</taxon>
        <taxon>Chordata</taxon>
        <taxon>Craniata</taxon>
        <taxon>Vertebrata</taxon>
        <taxon>Euteleostomi</taxon>
        <taxon>Mammalia</taxon>
        <taxon>Eutheria</taxon>
        <taxon>Laurasiatheria</taxon>
        <taxon>Perissodactyla</taxon>
        <taxon>Equidae</taxon>
        <taxon>Equus</taxon>
    </lineage>
</organism>
<evidence type="ECO:0000256" key="5">
    <source>
        <dbReference type="ARBA" id="ARBA00022729"/>
    </source>
</evidence>
<evidence type="ECO:0000256" key="12">
    <source>
        <dbReference type="ARBA" id="ARBA00023180"/>
    </source>
</evidence>
<dbReference type="PROSITE" id="PS50853">
    <property type="entry name" value="FN3"/>
    <property type="match status" value="3"/>
</dbReference>
<sequence length="1354" mass="152412">MNTTATVVIAWPWGPMGLPGNRLTRGRNQCWTQRCLQVIFESVSLKGHPGYIAVDEVRVLAHPCRKAPHFLRLQNVEVNVGQNATFQCIAGGKWSQHDKLWLQQWNGRDTALMVTRVVNHRRFSATVSVADTAQRSVSKYRCVIRSDGGSGVSNYAELIVKEPPTPIAPPELLAVGATYLWIKPNANSIIGDGPIILKEVEYRTTTGTWAETHIVDSPNYKLWHLDPDVEYEIRVLLTRPGEGGTGPPGPPLTTRTKCADPVHGPQNVEIVDIRARQLTLQWEPFGYAVTRCHSYNLTVQYQYVFNQQQYEAEEVIQTSSHYTLRGLRPFMTIRLRLLLSNPEGRMESEELVVQTEEDVPGAVPLESIQGGPFEEKIYIQWKPPNETNGVITLYEINYKAVGSLDPSADLSSQRGKVFKLRNETHHLFVGLYPGTTYSFTIKASTAKGFGPPVTTRIATKISAPSMPEYDTDTPLNETDTTITVMLKPAQSRGAPVSVYQLVVKEERLQKSRRAADIIECFSVPVSYRNASTLDSLHYFAAELKPANLPVTQPFTVGDNKTYNGYWNPPLSPLKSYSIYFQALSKANGETKINCVRLATKAPMGSAQVTPGTPLCLLTTGASTQNSNTVEPEKQVDNTVKMAGVIAGLLMFIIILLGVMLTIKRRRNAYSYSYYLKLAKKQKETQSGAQREMGPVASADKPTTKLNASRNDEGFSSSQDVNGFTDGSRGELSQPTLTIQTHPYRACDPVEMSYPRDQFQPAIRVADLLQHITQMKRGQGYGFKEEYEALPEGQTASWDTAKEDENRNKNRYGNIISYDHSRVRLLVLDGDPHSDYINANYIDGYHRPRHYIATQGPMQETVKDFWRMIWQENSASIVMVTNLVEVGRHPAEHTVGNATLGRAASPGMVKCVRYWPDDTEVYGDIKVTLIETEPLAEYVIRTFTVQKKGYHEIRELRLFHFTSWPDHGVPCYATGLLGFVRQVKFLNPPEAGPIVVHCSAGAGRTGCFIAIDTMLDMAENEGVVDIFNCVRELRAQRVNLVQTEEQYVFVHDAILEACLCGNTAIPVCEFRSLYYNISRLDPQTNSSQIKDEFQTLNIVTPRVRPEDCSIGLLPRNHDKNRSMDVLPLDRCLPFLISVDGESSNYINAALMDSHKQPAAFVVTQHPLPNTVADFWRLVFDYNCSSVVMLNEMDTAQLCMQYWPEKTSGCYGPIQVEFVSADIDEDIIHRIFRICNMARPQDGYRIVQHLQYIGWPAYRDTPPSKRSLLKVVRRLEKWQEQYDGREGRTVVHCLNGGGRSGTFCAICSVCEMIQQQNIIDVFHIVKTLRNNKSNMVETLEQYKFVYEVALEYLSSF</sequence>
<dbReference type="SUPFAM" id="SSF48726">
    <property type="entry name" value="Immunoglobulin"/>
    <property type="match status" value="1"/>
</dbReference>
<keyword evidence="22" id="KW-1185">Reference proteome</keyword>
<comment type="catalytic activity">
    <reaction evidence="14">
        <text>O-phospho-L-tyrosyl-[protein] + H2O = L-tyrosyl-[protein] + phosphate</text>
        <dbReference type="Rhea" id="RHEA:10684"/>
        <dbReference type="Rhea" id="RHEA-COMP:10136"/>
        <dbReference type="Rhea" id="RHEA-COMP:20101"/>
        <dbReference type="ChEBI" id="CHEBI:15377"/>
        <dbReference type="ChEBI" id="CHEBI:43474"/>
        <dbReference type="ChEBI" id="CHEBI:46858"/>
        <dbReference type="ChEBI" id="CHEBI:61978"/>
        <dbReference type="EC" id="3.1.3.48"/>
    </reaction>
</comment>
<keyword evidence="4 16" id="KW-0812">Transmembrane</keyword>
<dbReference type="InterPro" id="IPR007110">
    <property type="entry name" value="Ig-like_dom"/>
</dbReference>
<dbReference type="SMART" id="SM00060">
    <property type="entry name" value="FN3"/>
    <property type="match status" value="3"/>
</dbReference>
<feature type="domain" description="Fibronectin type-III" evidence="21">
    <location>
        <begin position="359"/>
        <end position="465"/>
    </location>
</feature>
<keyword evidence="10 16" id="KW-0472">Membrane</keyword>
<evidence type="ECO:0000259" key="17">
    <source>
        <dbReference type="PROSITE" id="PS50055"/>
    </source>
</evidence>
<dbReference type="InterPro" id="IPR050348">
    <property type="entry name" value="Protein-Tyr_Phosphatase"/>
</dbReference>
<dbReference type="Gene3D" id="3.90.190.10">
    <property type="entry name" value="Protein tyrosine phosphatase superfamily"/>
    <property type="match status" value="2"/>
</dbReference>
<dbReference type="Proteomes" id="UP001652662">
    <property type="component" value="Chromosome 21"/>
</dbReference>
<dbReference type="InterPro" id="IPR000998">
    <property type="entry name" value="MAM_dom"/>
</dbReference>
<dbReference type="InterPro" id="IPR000242">
    <property type="entry name" value="PTP_cat"/>
</dbReference>
<dbReference type="PROSITE" id="PS50056">
    <property type="entry name" value="TYR_PHOSPHATASE_2"/>
    <property type="match status" value="2"/>
</dbReference>
<dbReference type="PROSITE" id="PS50835">
    <property type="entry name" value="IG_LIKE"/>
    <property type="match status" value="1"/>
</dbReference>
<dbReference type="Pfam" id="PF00041">
    <property type="entry name" value="fn3"/>
    <property type="match status" value="1"/>
</dbReference>
<dbReference type="SMART" id="SM00404">
    <property type="entry name" value="PTPc_motif"/>
    <property type="match status" value="2"/>
</dbReference>
<feature type="domain" description="Tyrosine-protein phosphatase" evidence="17">
    <location>
        <begin position="1088"/>
        <end position="1350"/>
    </location>
</feature>
<feature type="domain" description="MAM" evidence="19">
    <location>
        <begin position="10"/>
        <end position="66"/>
    </location>
</feature>
<evidence type="ECO:0000256" key="6">
    <source>
        <dbReference type="ARBA" id="ARBA00022737"/>
    </source>
</evidence>
<feature type="domain" description="Tyrosine specific protein phosphatases" evidence="18">
    <location>
        <begin position="1264"/>
        <end position="1341"/>
    </location>
</feature>
<dbReference type="EC" id="3.1.3.48" evidence="3"/>
<dbReference type="SUPFAM" id="SSF49265">
    <property type="entry name" value="Fibronectin type III"/>
    <property type="match status" value="2"/>
</dbReference>
<evidence type="ECO:0000259" key="18">
    <source>
        <dbReference type="PROSITE" id="PS50056"/>
    </source>
</evidence>
<dbReference type="InterPro" id="IPR000387">
    <property type="entry name" value="Tyr_Pase_dom"/>
</dbReference>
<dbReference type="PANTHER" id="PTHR19134">
    <property type="entry name" value="RECEPTOR-TYPE TYROSINE-PROTEIN PHOSPHATASE"/>
    <property type="match status" value="1"/>
</dbReference>
<evidence type="ECO:0000256" key="14">
    <source>
        <dbReference type="ARBA" id="ARBA00051722"/>
    </source>
</evidence>
<evidence type="ECO:0000256" key="4">
    <source>
        <dbReference type="ARBA" id="ARBA00022692"/>
    </source>
</evidence>
<dbReference type="InterPro" id="IPR016130">
    <property type="entry name" value="Tyr_Pase_AS"/>
</dbReference>
<dbReference type="PANTHER" id="PTHR19134:SF208">
    <property type="entry name" value="RECEPTOR-TYPE TYROSINE-PROTEIN PHOSPHATASE T"/>
    <property type="match status" value="1"/>
</dbReference>